<dbReference type="EMBL" id="MK500334">
    <property type="protein sequence ID" value="QBK86292.1"/>
    <property type="molecule type" value="Genomic_DNA"/>
</dbReference>
<gene>
    <name evidence="2" type="ORF">LCMAC102_00870</name>
</gene>
<accession>A0A481YSS6</accession>
<organism evidence="2">
    <name type="scientific">Marseillevirus LCMAC102</name>
    <dbReference type="NCBI Taxonomy" id="2506603"/>
    <lineage>
        <taxon>Viruses</taxon>
        <taxon>Varidnaviria</taxon>
        <taxon>Bamfordvirae</taxon>
        <taxon>Nucleocytoviricota</taxon>
        <taxon>Megaviricetes</taxon>
        <taxon>Pimascovirales</taxon>
        <taxon>Pimascovirales incertae sedis</taxon>
        <taxon>Marseilleviridae</taxon>
    </lineage>
</organism>
<keyword evidence="1" id="KW-0472">Membrane</keyword>
<reference evidence="2" key="1">
    <citation type="journal article" date="2019" name="MBio">
        <title>Virus Genomes from Deep Sea Sediments Expand the Ocean Megavirome and Support Independent Origins of Viral Gigantism.</title>
        <authorList>
            <person name="Backstrom D."/>
            <person name="Yutin N."/>
            <person name="Jorgensen S.L."/>
            <person name="Dharamshi J."/>
            <person name="Homa F."/>
            <person name="Zaremba-Niedwiedzka K."/>
            <person name="Spang A."/>
            <person name="Wolf Y.I."/>
            <person name="Koonin E.V."/>
            <person name="Ettema T.J."/>
        </authorList>
    </citation>
    <scope>NUCLEOTIDE SEQUENCE</scope>
</reference>
<evidence type="ECO:0000313" key="2">
    <source>
        <dbReference type="EMBL" id="QBK86292.1"/>
    </source>
</evidence>
<keyword evidence="1" id="KW-0812">Transmembrane</keyword>
<name>A0A481YSS6_9VIRU</name>
<sequence length="117" mass="13669">MTHTIGQNIVDILFLCASLFQIALMHLAMKKSSFPPDILIHPDIFMSRRALALYNIGYGIMSANVLLFSKYPMREYIMILNLVGLWLFYAEFKRSRNRRQLANEYQTLQNIQVIPNE</sequence>
<feature type="transmembrane region" description="Helical" evidence="1">
    <location>
        <begin position="75"/>
        <end position="92"/>
    </location>
</feature>
<feature type="transmembrane region" description="Helical" evidence="1">
    <location>
        <begin position="12"/>
        <end position="29"/>
    </location>
</feature>
<evidence type="ECO:0000256" key="1">
    <source>
        <dbReference type="SAM" id="Phobius"/>
    </source>
</evidence>
<proteinExistence type="predicted"/>
<protein>
    <submittedName>
        <fullName evidence="2">Uncharacterized protein</fullName>
    </submittedName>
</protein>
<keyword evidence="1" id="KW-1133">Transmembrane helix</keyword>